<feature type="region of interest" description="Disordered" evidence="1">
    <location>
        <begin position="1"/>
        <end position="22"/>
    </location>
</feature>
<comment type="caution">
    <text evidence="2">The sequence shown here is derived from an EMBL/GenBank/DDBJ whole genome shotgun (WGS) entry which is preliminary data.</text>
</comment>
<evidence type="ECO:0000313" key="3">
    <source>
        <dbReference type="Proteomes" id="UP000192596"/>
    </source>
</evidence>
<reference evidence="3" key="1">
    <citation type="submission" date="2017-03" db="EMBL/GenBank/DDBJ databases">
        <title>Genomes of endolithic fungi from Antarctica.</title>
        <authorList>
            <person name="Coleine C."/>
            <person name="Masonjones S."/>
            <person name="Stajich J.E."/>
        </authorList>
    </citation>
    <scope>NUCLEOTIDE SEQUENCE [LARGE SCALE GENOMIC DNA]</scope>
    <source>
        <strain evidence="3">CCFEE 5527</strain>
    </source>
</reference>
<dbReference type="EMBL" id="NAJO01000026">
    <property type="protein sequence ID" value="OQO02752.1"/>
    <property type="molecule type" value="Genomic_DNA"/>
</dbReference>
<name>A0A1V8SV44_9PEZI</name>
<evidence type="ECO:0000256" key="1">
    <source>
        <dbReference type="SAM" id="MobiDB-lite"/>
    </source>
</evidence>
<dbReference type="InParanoid" id="A0A1V8SV44"/>
<proteinExistence type="predicted"/>
<dbReference type="Proteomes" id="UP000192596">
    <property type="component" value="Unassembled WGS sequence"/>
</dbReference>
<accession>A0A1V8SV44</accession>
<sequence length="205" mass="23773">MDSDAPPAMASPDLSDGDRHPDDVIEIPQHLLDTPSKTAFTRREREIQKRRSQPSGVLRLSLEIRLMIYKMLFEDILDQDCLDRTSCFPRPPILRTCRILNIEACELWQVHLDFAIQDASRRSSSIIESLERQRSQLSDVAERSKSSYEIRNAERRDERRDANLSVLGKVRSRLQPKANRLSGRVTRRPADLAWYKKLPKFKSSD</sequence>
<organism evidence="2 3">
    <name type="scientific">Cryoendolithus antarcticus</name>
    <dbReference type="NCBI Taxonomy" id="1507870"/>
    <lineage>
        <taxon>Eukaryota</taxon>
        <taxon>Fungi</taxon>
        <taxon>Dikarya</taxon>
        <taxon>Ascomycota</taxon>
        <taxon>Pezizomycotina</taxon>
        <taxon>Dothideomycetes</taxon>
        <taxon>Dothideomycetidae</taxon>
        <taxon>Cladosporiales</taxon>
        <taxon>Cladosporiaceae</taxon>
        <taxon>Cryoendolithus</taxon>
    </lineage>
</organism>
<protein>
    <submittedName>
        <fullName evidence="2">Uncharacterized protein</fullName>
    </submittedName>
</protein>
<dbReference type="AlphaFoldDB" id="A0A1V8SV44"/>
<keyword evidence="3" id="KW-1185">Reference proteome</keyword>
<gene>
    <name evidence="2" type="ORF">B0A48_11034</name>
</gene>
<evidence type="ECO:0000313" key="2">
    <source>
        <dbReference type="EMBL" id="OQO02752.1"/>
    </source>
</evidence>